<reference evidence="2" key="1">
    <citation type="submission" date="2020-01" db="EMBL/GenBank/DDBJ databases">
        <title>Genome sequence of Kobresia littledalei, the first chromosome-level genome in the family Cyperaceae.</title>
        <authorList>
            <person name="Qu G."/>
        </authorList>
    </citation>
    <scope>NUCLEOTIDE SEQUENCE</scope>
    <source>
        <strain evidence="2">C.B.Clarke</strain>
        <tissue evidence="2">Leaf</tissue>
    </source>
</reference>
<dbReference type="EMBL" id="SWLB01000010">
    <property type="protein sequence ID" value="KAF3333459.1"/>
    <property type="molecule type" value="Genomic_DNA"/>
</dbReference>
<dbReference type="OrthoDB" id="1688035at2759"/>
<sequence length="141" mass="16266">MLQRQTSLPPLDSSSSSRGNPSLRVCTHYYVYSKDYGTGSLEYPSPTSTTRKTSMRDLWKGIMTKKERLLQTANVSDSINRESYDPQSYAQNFDEGEAAVDPENLHRSFSARFTAPARVPRDSMLQRVASERQREERKFWF</sequence>
<comment type="caution">
    <text evidence="2">The sequence shown here is derived from an EMBL/GenBank/DDBJ whole genome shotgun (WGS) entry which is preliminary data.</text>
</comment>
<dbReference type="AlphaFoldDB" id="A0A833R1B6"/>
<keyword evidence="3" id="KW-1185">Reference proteome</keyword>
<feature type="region of interest" description="Disordered" evidence="1">
    <location>
        <begin position="1"/>
        <end position="22"/>
    </location>
</feature>
<accession>A0A833R1B6</accession>
<proteinExistence type="predicted"/>
<evidence type="ECO:0000256" key="1">
    <source>
        <dbReference type="SAM" id="MobiDB-lite"/>
    </source>
</evidence>
<gene>
    <name evidence="2" type="ORF">FCM35_KLT01150</name>
</gene>
<protein>
    <submittedName>
        <fullName evidence="2">Uncharacterized protein</fullName>
    </submittedName>
</protein>
<organism evidence="2 3">
    <name type="scientific">Carex littledalei</name>
    <dbReference type="NCBI Taxonomy" id="544730"/>
    <lineage>
        <taxon>Eukaryota</taxon>
        <taxon>Viridiplantae</taxon>
        <taxon>Streptophyta</taxon>
        <taxon>Embryophyta</taxon>
        <taxon>Tracheophyta</taxon>
        <taxon>Spermatophyta</taxon>
        <taxon>Magnoliopsida</taxon>
        <taxon>Liliopsida</taxon>
        <taxon>Poales</taxon>
        <taxon>Cyperaceae</taxon>
        <taxon>Cyperoideae</taxon>
        <taxon>Cariceae</taxon>
        <taxon>Carex</taxon>
        <taxon>Carex subgen. Euthyceras</taxon>
    </lineage>
</organism>
<dbReference type="Proteomes" id="UP000623129">
    <property type="component" value="Unassembled WGS sequence"/>
</dbReference>
<evidence type="ECO:0000313" key="3">
    <source>
        <dbReference type="Proteomes" id="UP000623129"/>
    </source>
</evidence>
<dbReference type="PANTHER" id="PTHR33168">
    <property type="entry name" value="STRESS INDUCED PROTEIN-RELATED"/>
    <property type="match status" value="1"/>
</dbReference>
<name>A0A833R1B6_9POAL</name>
<feature type="compositionally biased region" description="Low complexity" evidence="1">
    <location>
        <begin position="7"/>
        <end position="22"/>
    </location>
</feature>
<evidence type="ECO:0000313" key="2">
    <source>
        <dbReference type="EMBL" id="KAF3333459.1"/>
    </source>
</evidence>